<dbReference type="PATRIC" id="fig|265546.4.peg.2915"/>
<dbReference type="InterPro" id="IPR051043">
    <property type="entry name" value="Sulfatase_Mod_Factor_Kinase"/>
</dbReference>
<organism evidence="2 3">
    <name type="scientific">Anoxybacillus ayderensis</name>
    <dbReference type="NCBI Taxonomy" id="265546"/>
    <lineage>
        <taxon>Bacteria</taxon>
        <taxon>Bacillati</taxon>
        <taxon>Bacillota</taxon>
        <taxon>Bacilli</taxon>
        <taxon>Bacillales</taxon>
        <taxon>Anoxybacillaceae</taxon>
        <taxon>Anoxybacillus</taxon>
    </lineage>
</organism>
<dbReference type="AlphaFoldDB" id="A0A0D0HQ17"/>
<dbReference type="Proteomes" id="UP000032047">
    <property type="component" value="Unassembled WGS sequence"/>
</dbReference>
<dbReference type="Gene3D" id="3.90.1580.10">
    <property type="entry name" value="paralog of FGE (formylglycine-generating enzyme)"/>
    <property type="match status" value="1"/>
</dbReference>
<evidence type="ECO:0000259" key="1">
    <source>
        <dbReference type="Pfam" id="PF03781"/>
    </source>
</evidence>
<feature type="domain" description="Sulfatase-modifying factor enzyme-like" evidence="1">
    <location>
        <begin position="202"/>
        <end position="465"/>
    </location>
</feature>
<dbReference type="SUPFAM" id="SSF56436">
    <property type="entry name" value="C-type lectin-like"/>
    <property type="match status" value="1"/>
</dbReference>
<accession>A0A0D0HQ17</accession>
<sequence>MLCKTAEHLDLYNKDIDILSEVEQLMEQTSPKCAEEFRDLIDHKILPLLHKVEHPVAAENIFGMCMSHPIAYVRYKLIEVVENWIPYFSAVETIVNLTLDPDDLVSFRAMEVCGKYRIEEAIPNLSKIIGDVTEKLHFPNKPVGLGAQKVLETFLDIFGTKSEEELRMLKHYFQTYGVLPGNYDFEEKIPTELLEEFERIEEEGMVFIPGGFFEYGLNENEVPYKTFNWNDSVPKMKVWLPPFFIDKYPVTNKEYDEFTDFIEENGHIFCHPNEPEGKEHRRNTYWDPRYKPDHPVTGIDFYDAFAFARWKGKELPTEFQWEKAARGPEGLIWPWGNSFDPTKVRYSGSLYGTNIDSLDEWRKTILKAHQDTSLDSYTISLKNPTNISFYGVVDMVGNTWEWTRSDFKTRRMFHPVWESTQTKANAFAVLKGGSFYSHPGLMFPSYRAKDIPFCRHNEMGIRCVKNIPVYLIQRALKKPITNKAIY</sequence>
<evidence type="ECO:0000313" key="2">
    <source>
        <dbReference type="EMBL" id="KIP19933.1"/>
    </source>
</evidence>
<proteinExistence type="predicted"/>
<dbReference type="RefSeq" id="WP_042536430.1">
    <property type="nucleotide sequence ID" value="NZ_JXTG01000036.1"/>
</dbReference>
<keyword evidence="2" id="KW-0808">Transferase</keyword>
<protein>
    <submittedName>
        <fullName evidence="2">Serine/threonine-protein kinase pkn1</fullName>
        <ecNumber evidence="2">2.7.11.1</ecNumber>
    </submittedName>
</protein>
<dbReference type="EC" id="2.7.11.1" evidence="2"/>
<dbReference type="Pfam" id="PF03781">
    <property type="entry name" value="FGE-sulfatase"/>
    <property type="match status" value="1"/>
</dbReference>
<dbReference type="InterPro" id="IPR016187">
    <property type="entry name" value="CTDL_fold"/>
</dbReference>
<dbReference type="PANTHER" id="PTHR23150">
    <property type="entry name" value="SULFATASE MODIFYING FACTOR 1, 2"/>
    <property type="match status" value="1"/>
</dbReference>
<dbReference type="GO" id="GO:0120147">
    <property type="term" value="F:formylglycine-generating oxidase activity"/>
    <property type="evidence" value="ECO:0007669"/>
    <property type="project" value="TreeGrafter"/>
</dbReference>
<dbReference type="GO" id="GO:0004674">
    <property type="term" value="F:protein serine/threonine kinase activity"/>
    <property type="evidence" value="ECO:0007669"/>
    <property type="project" value="UniProtKB-EC"/>
</dbReference>
<keyword evidence="3" id="KW-1185">Reference proteome</keyword>
<gene>
    <name evidence="2" type="ORF">JV16_02931</name>
</gene>
<dbReference type="InterPro" id="IPR042095">
    <property type="entry name" value="SUMF_sf"/>
</dbReference>
<dbReference type="PANTHER" id="PTHR23150:SF19">
    <property type="entry name" value="FORMYLGLYCINE-GENERATING ENZYME"/>
    <property type="match status" value="1"/>
</dbReference>
<comment type="caution">
    <text evidence="2">The sequence shown here is derived from an EMBL/GenBank/DDBJ whole genome shotgun (WGS) entry which is preliminary data.</text>
</comment>
<reference evidence="2 3" key="1">
    <citation type="submission" date="2015-01" db="EMBL/GenBank/DDBJ databases">
        <title>Genome sequence of Anoxybacillus ayderensis strain AB04.</title>
        <authorList>
            <person name="Belduz A.O."/>
            <person name="Canakci S."/>
            <person name="Chan K.-G."/>
            <person name="Kahar U.M."/>
            <person name="Yaakob A.S."/>
            <person name="Chan C.S."/>
            <person name="Goh K.M."/>
        </authorList>
    </citation>
    <scope>NUCLEOTIDE SEQUENCE [LARGE SCALE GENOMIC DNA]</scope>
    <source>
        <strain evidence="2 3">AB04</strain>
    </source>
</reference>
<dbReference type="EMBL" id="JXTG01000036">
    <property type="protein sequence ID" value="KIP19933.1"/>
    <property type="molecule type" value="Genomic_DNA"/>
</dbReference>
<keyword evidence="2" id="KW-0418">Kinase</keyword>
<name>A0A0D0HQ17_9BACL</name>
<dbReference type="InterPro" id="IPR005532">
    <property type="entry name" value="SUMF_dom"/>
</dbReference>
<evidence type="ECO:0000313" key="3">
    <source>
        <dbReference type="Proteomes" id="UP000032047"/>
    </source>
</evidence>